<dbReference type="EMBL" id="UINC01107918">
    <property type="protein sequence ID" value="SVC73650.1"/>
    <property type="molecule type" value="Genomic_DNA"/>
</dbReference>
<keyword evidence="3" id="KW-0479">Metal-binding</keyword>
<protein>
    <recommendedName>
        <fullName evidence="6">Alcohol dehydrogenase-like N-terminal domain-containing protein</fullName>
    </recommendedName>
</protein>
<reference evidence="7" key="1">
    <citation type="submission" date="2018-05" db="EMBL/GenBank/DDBJ databases">
        <authorList>
            <person name="Lanie J.A."/>
            <person name="Ng W.-L."/>
            <person name="Kazmierczak K.M."/>
            <person name="Andrzejewski T.M."/>
            <person name="Davidsen T.M."/>
            <person name="Wayne K.J."/>
            <person name="Tettelin H."/>
            <person name="Glass J.I."/>
            <person name="Rusch D."/>
            <person name="Podicherti R."/>
            <person name="Tsui H.-C.T."/>
            <person name="Winkler M.E."/>
        </authorList>
    </citation>
    <scope>NUCLEOTIDE SEQUENCE</scope>
</reference>
<comment type="cofactor">
    <cofactor evidence="1">
        <name>Zn(2+)</name>
        <dbReference type="ChEBI" id="CHEBI:29105"/>
    </cofactor>
</comment>
<dbReference type="SUPFAM" id="SSF50129">
    <property type="entry name" value="GroES-like"/>
    <property type="match status" value="1"/>
</dbReference>
<evidence type="ECO:0000259" key="6">
    <source>
        <dbReference type="Pfam" id="PF08240"/>
    </source>
</evidence>
<comment type="similarity">
    <text evidence="2">Belongs to the zinc-containing alcohol dehydrogenase family.</text>
</comment>
<dbReference type="PANTHER" id="PTHR43350:SF2">
    <property type="entry name" value="GROES-LIKE ZINC-BINDING ALCOHOL DEHYDROGENASE FAMILY PROTEIN"/>
    <property type="match status" value="1"/>
</dbReference>
<dbReference type="GO" id="GO:0046872">
    <property type="term" value="F:metal ion binding"/>
    <property type="evidence" value="ECO:0007669"/>
    <property type="project" value="UniProtKB-KW"/>
</dbReference>
<evidence type="ECO:0000313" key="7">
    <source>
        <dbReference type="EMBL" id="SVC73650.1"/>
    </source>
</evidence>
<proteinExistence type="inferred from homology"/>
<name>A0A382PLL7_9ZZZZ</name>
<feature type="non-terminal residue" evidence="7">
    <location>
        <position position="185"/>
    </location>
</feature>
<gene>
    <name evidence="7" type="ORF">METZ01_LOCUS326504</name>
</gene>
<sequence length="185" mass="20246">MEETSSIQKGAPDLIRVIKPKGMGNIQLEEVPIPKFNSRQVLVRTAKTLISRGSELFRRYIMEEAVSPSIMGYSLTGTIEEIGSEVTEYHVGQRVMVVAPHAQYAIGDIDSLVKSSIMPLTENVSFEEGTFLLLAKEATAWVDSSGVKADDQVVVLGQGVVGSLMMQLLRGRQVKQIITVDTLPL</sequence>
<dbReference type="Pfam" id="PF08240">
    <property type="entry name" value="ADH_N"/>
    <property type="match status" value="1"/>
</dbReference>
<dbReference type="Gene3D" id="3.90.180.10">
    <property type="entry name" value="Medium-chain alcohol dehydrogenases, catalytic domain"/>
    <property type="match status" value="2"/>
</dbReference>
<organism evidence="7">
    <name type="scientific">marine metagenome</name>
    <dbReference type="NCBI Taxonomy" id="408172"/>
    <lineage>
        <taxon>unclassified sequences</taxon>
        <taxon>metagenomes</taxon>
        <taxon>ecological metagenomes</taxon>
    </lineage>
</organism>
<feature type="domain" description="Alcohol dehydrogenase-like N-terminal" evidence="6">
    <location>
        <begin position="39"/>
        <end position="97"/>
    </location>
</feature>
<dbReference type="Gene3D" id="3.40.50.720">
    <property type="entry name" value="NAD(P)-binding Rossmann-like Domain"/>
    <property type="match status" value="1"/>
</dbReference>
<keyword evidence="5" id="KW-0560">Oxidoreductase</keyword>
<evidence type="ECO:0000256" key="4">
    <source>
        <dbReference type="ARBA" id="ARBA00022833"/>
    </source>
</evidence>
<accession>A0A382PLL7</accession>
<evidence type="ECO:0000256" key="3">
    <source>
        <dbReference type="ARBA" id="ARBA00022723"/>
    </source>
</evidence>
<evidence type="ECO:0000256" key="5">
    <source>
        <dbReference type="ARBA" id="ARBA00023002"/>
    </source>
</evidence>
<dbReference type="AlphaFoldDB" id="A0A382PLL7"/>
<dbReference type="GO" id="GO:0016491">
    <property type="term" value="F:oxidoreductase activity"/>
    <property type="evidence" value="ECO:0007669"/>
    <property type="project" value="UniProtKB-KW"/>
</dbReference>
<dbReference type="InterPro" id="IPR013154">
    <property type="entry name" value="ADH-like_N"/>
</dbReference>
<evidence type="ECO:0000256" key="2">
    <source>
        <dbReference type="ARBA" id="ARBA00008072"/>
    </source>
</evidence>
<dbReference type="PANTHER" id="PTHR43350">
    <property type="entry name" value="NAD-DEPENDENT ALCOHOL DEHYDROGENASE"/>
    <property type="match status" value="1"/>
</dbReference>
<evidence type="ECO:0000256" key="1">
    <source>
        <dbReference type="ARBA" id="ARBA00001947"/>
    </source>
</evidence>
<keyword evidence="4" id="KW-0862">Zinc</keyword>
<dbReference type="InterPro" id="IPR011032">
    <property type="entry name" value="GroES-like_sf"/>
</dbReference>